<dbReference type="SUPFAM" id="SSF55729">
    <property type="entry name" value="Acyl-CoA N-acyltransferases (Nat)"/>
    <property type="match status" value="1"/>
</dbReference>
<dbReference type="Pfam" id="PF00583">
    <property type="entry name" value="Acetyltransf_1"/>
    <property type="match status" value="1"/>
</dbReference>
<dbReference type="PANTHER" id="PTHR43420">
    <property type="entry name" value="ACETYLTRANSFERASE"/>
    <property type="match status" value="1"/>
</dbReference>
<evidence type="ECO:0000256" key="1">
    <source>
        <dbReference type="ARBA" id="ARBA00022679"/>
    </source>
</evidence>
<accession>A0A1I3X4S5</accession>
<proteinExistence type="predicted"/>
<dbReference type="EMBL" id="FOSK01000002">
    <property type="protein sequence ID" value="SFK14287.1"/>
    <property type="molecule type" value="Genomic_DNA"/>
</dbReference>
<reference evidence="4 5" key="1">
    <citation type="submission" date="2016-10" db="EMBL/GenBank/DDBJ databases">
        <authorList>
            <person name="Varghese N."/>
            <person name="Submissions S."/>
        </authorList>
    </citation>
    <scope>NUCLEOTIDE SEQUENCE [LARGE SCALE GENOMIC DNA]</scope>
    <source>
        <strain evidence="4 5">DSM 16392</strain>
    </source>
</reference>
<keyword evidence="1" id="KW-0808">Transferase</keyword>
<feature type="domain" description="N-acetyltransferase" evidence="3">
    <location>
        <begin position="1"/>
        <end position="146"/>
    </location>
</feature>
<dbReference type="PROSITE" id="PS51186">
    <property type="entry name" value="GNAT"/>
    <property type="match status" value="1"/>
</dbReference>
<dbReference type="InterPro" id="IPR000182">
    <property type="entry name" value="GNAT_dom"/>
</dbReference>
<dbReference type="RefSeq" id="WP_208860119.1">
    <property type="nucleotide sequence ID" value="NZ_FOSK01000002.1"/>
</dbReference>
<evidence type="ECO:0000259" key="3">
    <source>
        <dbReference type="PROSITE" id="PS51186"/>
    </source>
</evidence>
<keyword evidence="5" id="KW-1185">Reference proteome</keyword>
<sequence>MIRPYQEADLPAVLDIYAKSKLDEFAYEDKQFELLPLEQDPKRYTSLITSQISVYEEEKMLAYAAQDGADLRSLFVHPKGRGKGIGRTLMQHMLDRAEGEATLYVAKSNYPAKRLYEQFGFVITNEFMTDYNGIPILANKMVRKAEG</sequence>
<name>A0A1I3X4S5_9HYPH</name>
<comment type="caution">
    <text evidence="4">The sequence shown here is derived from an EMBL/GenBank/DDBJ whole genome shotgun (WGS) entry which is preliminary data.</text>
</comment>
<organism evidence="4 5">
    <name type="scientific">Pseudovibrio ascidiaceicola</name>
    <dbReference type="NCBI Taxonomy" id="285279"/>
    <lineage>
        <taxon>Bacteria</taxon>
        <taxon>Pseudomonadati</taxon>
        <taxon>Pseudomonadota</taxon>
        <taxon>Alphaproteobacteria</taxon>
        <taxon>Hyphomicrobiales</taxon>
        <taxon>Stappiaceae</taxon>
        <taxon>Pseudovibrio</taxon>
    </lineage>
</organism>
<dbReference type="InterPro" id="IPR050680">
    <property type="entry name" value="YpeA/RimI_acetyltransf"/>
</dbReference>
<evidence type="ECO:0000313" key="5">
    <source>
        <dbReference type="Proteomes" id="UP000199598"/>
    </source>
</evidence>
<gene>
    <name evidence="4" type="ORF">SAMN04488518_102363</name>
</gene>
<dbReference type="Gene3D" id="3.40.630.30">
    <property type="match status" value="1"/>
</dbReference>
<evidence type="ECO:0000256" key="2">
    <source>
        <dbReference type="ARBA" id="ARBA00023315"/>
    </source>
</evidence>
<evidence type="ECO:0000313" key="4">
    <source>
        <dbReference type="EMBL" id="SFK14287.1"/>
    </source>
</evidence>
<dbReference type="CDD" id="cd04301">
    <property type="entry name" value="NAT_SF"/>
    <property type="match status" value="1"/>
</dbReference>
<dbReference type="InterPro" id="IPR016181">
    <property type="entry name" value="Acyl_CoA_acyltransferase"/>
</dbReference>
<dbReference type="Proteomes" id="UP000199598">
    <property type="component" value="Unassembled WGS sequence"/>
</dbReference>
<protein>
    <submittedName>
        <fullName evidence="4">Acetyltransferase (GNAT) domain-containing protein</fullName>
    </submittedName>
</protein>
<keyword evidence="2" id="KW-0012">Acyltransferase</keyword>